<evidence type="ECO:0000256" key="1">
    <source>
        <dbReference type="ARBA" id="ARBA00022670"/>
    </source>
</evidence>
<dbReference type="PANTHER" id="PTHR46112:SF3">
    <property type="entry name" value="AMINOPEPTIDASE YPDF"/>
    <property type="match status" value="1"/>
</dbReference>
<name>A0A444J271_9BACT</name>
<proteinExistence type="predicted"/>
<dbReference type="GO" id="GO:0046872">
    <property type="term" value="F:metal ion binding"/>
    <property type="evidence" value="ECO:0007669"/>
    <property type="project" value="UniProtKB-KW"/>
</dbReference>
<keyword evidence="3 7" id="KW-0378">Hydrolase</keyword>
<dbReference type="InterPro" id="IPR050659">
    <property type="entry name" value="Peptidase_M24B"/>
</dbReference>
<dbReference type="Proteomes" id="UP000288086">
    <property type="component" value="Unassembled WGS sequence"/>
</dbReference>
<keyword evidence="8" id="KW-1185">Reference proteome</keyword>
<dbReference type="InterPro" id="IPR001714">
    <property type="entry name" value="Pept_M24_MAP"/>
</dbReference>
<dbReference type="EC" id="3.4.11.9" evidence="7"/>
<accession>A0A444J271</accession>
<dbReference type="PROSITE" id="PS00491">
    <property type="entry name" value="PROLINE_PEPTIDASE"/>
    <property type="match status" value="1"/>
</dbReference>
<dbReference type="SUPFAM" id="SSF53092">
    <property type="entry name" value="Creatinase/prolidase N-terminal domain"/>
    <property type="match status" value="1"/>
</dbReference>
<dbReference type="GO" id="GO:0008235">
    <property type="term" value="F:metalloexopeptidase activity"/>
    <property type="evidence" value="ECO:0007669"/>
    <property type="project" value="UniProtKB-ARBA"/>
</dbReference>
<dbReference type="InterPro" id="IPR000994">
    <property type="entry name" value="Pept_M24"/>
</dbReference>
<evidence type="ECO:0000256" key="4">
    <source>
        <dbReference type="ARBA" id="ARBA00023049"/>
    </source>
</evidence>
<protein>
    <submittedName>
        <fullName evidence="7">Xaa-Pro aminopeptidase</fullName>
        <ecNumber evidence="7">3.4.11.9</ecNumber>
    </submittedName>
</protein>
<keyword evidence="7" id="KW-0031">Aminopeptidase</keyword>
<dbReference type="GO" id="GO:0004177">
    <property type="term" value="F:aminopeptidase activity"/>
    <property type="evidence" value="ECO:0007669"/>
    <property type="project" value="UniProtKB-KW"/>
</dbReference>
<keyword evidence="1" id="KW-0645">Protease</keyword>
<evidence type="ECO:0000313" key="8">
    <source>
        <dbReference type="Proteomes" id="UP000288086"/>
    </source>
</evidence>
<dbReference type="InterPro" id="IPR001131">
    <property type="entry name" value="Peptidase_M24B_aminopep-P_CS"/>
</dbReference>
<dbReference type="Pfam" id="PF00557">
    <property type="entry name" value="Peptidase_M24"/>
    <property type="match status" value="1"/>
</dbReference>
<feature type="domain" description="Creatinase N-terminal" evidence="6">
    <location>
        <begin position="5"/>
        <end position="140"/>
    </location>
</feature>
<dbReference type="InterPro" id="IPR029149">
    <property type="entry name" value="Creatin/AminoP/Spt16_N"/>
</dbReference>
<dbReference type="AlphaFoldDB" id="A0A444J271"/>
<evidence type="ECO:0000313" key="7">
    <source>
        <dbReference type="EMBL" id="RWX47267.1"/>
    </source>
</evidence>
<evidence type="ECO:0000256" key="2">
    <source>
        <dbReference type="ARBA" id="ARBA00022723"/>
    </source>
</evidence>
<dbReference type="SUPFAM" id="SSF55920">
    <property type="entry name" value="Creatinase/aminopeptidase"/>
    <property type="match status" value="1"/>
</dbReference>
<dbReference type="PRINTS" id="PR00599">
    <property type="entry name" value="MAPEPTIDASE"/>
</dbReference>
<comment type="caution">
    <text evidence="7">The sequence shown here is derived from an EMBL/GenBank/DDBJ whole genome shotgun (WGS) entry which is preliminary data.</text>
</comment>
<keyword evidence="4" id="KW-0482">Metalloprotease</keyword>
<sequence length="365" mass="40682">MIKQRVKKIQKALQRRNLDAVLITEPHNRRYLSGYTATDHGIQETTGVLLIPKKGKPWLLTDSRFVLQAEEEAQGFTVELYKKGLYALLKKLLPALNVRRLGFESHYFLHSSAGKLEEMAEKIKVELVPLLDLVERMRMIKTEEEIQQIKKSVLLNEQVFQSVHKTLAPGMTELEIALALEQTMRKMGAEGPSFETIVAFGSNAAKPHAVPTNRVLQDGEIVLVDMGLVLQGYCSDMTRTFVVGKPKKKFIQRLRVVRKAQLAGIKAIRAGALCRQVDQAARKVIADAGYGDFFGHSLGHGVGLAVHESPGLGPRNRKKLQAGMIVTIEPGIYLPNWGGIRLENMAVVREEDCEVLNQDTTGLDL</sequence>
<evidence type="ECO:0000256" key="3">
    <source>
        <dbReference type="ARBA" id="ARBA00022801"/>
    </source>
</evidence>
<dbReference type="EMBL" id="MTKP01000229">
    <property type="protein sequence ID" value="RWX47267.1"/>
    <property type="molecule type" value="Genomic_DNA"/>
</dbReference>
<gene>
    <name evidence="7" type="ORF">VT98_12292</name>
</gene>
<feature type="domain" description="Peptidase M24" evidence="5">
    <location>
        <begin position="148"/>
        <end position="350"/>
    </location>
</feature>
<keyword evidence="2" id="KW-0479">Metal-binding</keyword>
<dbReference type="Gene3D" id="3.40.350.10">
    <property type="entry name" value="Creatinase/prolidase N-terminal domain"/>
    <property type="match status" value="1"/>
</dbReference>
<organism evidence="7 8">
    <name type="scientific">Candidatus Electrothrix communis</name>
    <dbReference type="NCBI Taxonomy" id="1859133"/>
    <lineage>
        <taxon>Bacteria</taxon>
        <taxon>Pseudomonadati</taxon>
        <taxon>Thermodesulfobacteriota</taxon>
        <taxon>Desulfobulbia</taxon>
        <taxon>Desulfobulbales</taxon>
        <taxon>Desulfobulbaceae</taxon>
        <taxon>Candidatus Electrothrix</taxon>
    </lineage>
</organism>
<dbReference type="Pfam" id="PF01321">
    <property type="entry name" value="Creatinase_N"/>
    <property type="match status" value="1"/>
</dbReference>
<dbReference type="Gene3D" id="3.90.230.10">
    <property type="entry name" value="Creatinase/methionine aminopeptidase superfamily"/>
    <property type="match status" value="1"/>
</dbReference>
<evidence type="ECO:0000259" key="6">
    <source>
        <dbReference type="Pfam" id="PF01321"/>
    </source>
</evidence>
<dbReference type="InterPro" id="IPR000587">
    <property type="entry name" value="Creatinase_N"/>
</dbReference>
<reference evidence="7 8" key="1">
    <citation type="submission" date="2017-01" db="EMBL/GenBank/DDBJ databases">
        <title>The cable genome- insights into the physiology and evolution of filamentous bacteria capable of sulfide oxidation via long distance electron transfer.</title>
        <authorList>
            <person name="Schreiber L."/>
            <person name="Bjerg J.T."/>
            <person name="Boggild A."/>
            <person name="Van De Vossenberg J."/>
            <person name="Meysman F."/>
            <person name="Nielsen L.P."/>
            <person name="Schramm A."/>
            <person name="Kjeldsen K.U."/>
        </authorList>
    </citation>
    <scope>NUCLEOTIDE SEQUENCE [LARGE SCALE GENOMIC DNA]</scope>
    <source>
        <strain evidence="7">A1</strain>
    </source>
</reference>
<dbReference type="GO" id="GO:0006508">
    <property type="term" value="P:proteolysis"/>
    <property type="evidence" value="ECO:0007669"/>
    <property type="project" value="UniProtKB-KW"/>
</dbReference>
<dbReference type="PANTHER" id="PTHR46112">
    <property type="entry name" value="AMINOPEPTIDASE"/>
    <property type="match status" value="1"/>
</dbReference>
<dbReference type="CDD" id="cd01092">
    <property type="entry name" value="APP-like"/>
    <property type="match status" value="1"/>
</dbReference>
<evidence type="ECO:0000259" key="5">
    <source>
        <dbReference type="Pfam" id="PF00557"/>
    </source>
</evidence>
<dbReference type="InterPro" id="IPR036005">
    <property type="entry name" value="Creatinase/aminopeptidase-like"/>
</dbReference>